<dbReference type="PIRSF" id="PIRSF002741">
    <property type="entry name" value="MppA"/>
    <property type="match status" value="1"/>
</dbReference>
<protein>
    <submittedName>
        <fullName evidence="2">ABC transporter substrate-binding protein</fullName>
    </submittedName>
</protein>
<dbReference type="PANTHER" id="PTHR30290">
    <property type="entry name" value="PERIPLASMIC BINDING COMPONENT OF ABC TRANSPORTER"/>
    <property type="match status" value="1"/>
</dbReference>
<name>A0ABV6MIQ1_9ACTN</name>
<comment type="caution">
    <text evidence="2">The sequence shown here is derived from an EMBL/GenBank/DDBJ whole genome shotgun (WGS) entry which is preliminary data.</text>
</comment>
<dbReference type="SUPFAM" id="SSF53850">
    <property type="entry name" value="Periplasmic binding protein-like II"/>
    <property type="match status" value="1"/>
</dbReference>
<dbReference type="EMBL" id="JBHLUH010000105">
    <property type="protein sequence ID" value="MFC0534243.1"/>
    <property type="molecule type" value="Genomic_DNA"/>
</dbReference>
<dbReference type="InterPro" id="IPR039424">
    <property type="entry name" value="SBP_5"/>
</dbReference>
<gene>
    <name evidence="2" type="ORF">ACFFIA_42315</name>
</gene>
<accession>A0ABV6MIQ1</accession>
<evidence type="ECO:0000259" key="1">
    <source>
        <dbReference type="Pfam" id="PF00496"/>
    </source>
</evidence>
<sequence>MPRSLDPVHIDAQRILENGLGEPLVVLRDDGTLAAGLATAWRSVEPTVWEFDLRAGVTFWSGTRVDATAVVASFERHRAKNPRAKSALGVMTFAAVASDRLRITTGSPDPSVPFRLATYAVHNAAEADRRGDAFGAEPDLTGFMKPVQFVPGETLVAEANPGYWGKPPAGQPSLRRIEARLGTDPQTRMLALRGGDADAEFNVEIDQRLQYERNKDRFTVYAPAPTTRNIWLNMAKVPALRDLAVRRALDLAADRTELIDGLNHGFAAAATGHFPAGLPYAIDTGTTTDLAAAARLLDEAGWRPGPDGVRAKDGQRLHLRILTYTVFQPLAIALQSQWKRIGISTQLEPVETTASNQMMLDGDFEIATYCSCGSATGDIPGQLRSFYRSGVVSNYGGYANPIVDRLVDELGTEFAPGRQHELAKRVQQIVHDDVALIYLYASTQWAAAYSTGVRGVDPNLARWVRPSMWIAG</sequence>
<dbReference type="Gene3D" id="3.10.105.10">
    <property type="entry name" value="Dipeptide-binding Protein, Domain 3"/>
    <property type="match status" value="1"/>
</dbReference>
<organism evidence="2 3">
    <name type="scientific">Phytohabitans kaempferiae</name>
    <dbReference type="NCBI Taxonomy" id="1620943"/>
    <lineage>
        <taxon>Bacteria</taxon>
        <taxon>Bacillati</taxon>
        <taxon>Actinomycetota</taxon>
        <taxon>Actinomycetes</taxon>
        <taxon>Micromonosporales</taxon>
        <taxon>Micromonosporaceae</taxon>
    </lineage>
</organism>
<dbReference type="Proteomes" id="UP001589867">
    <property type="component" value="Unassembled WGS sequence"/>
</dbReference>
<feature type="domain" description="Solute-binding protein family 5" evidence="1">
    <location>
        <begin position="34"/>
        <end position="390"/>
    </location>
</feature>
<dbReference type="InterPro" id="IPR030678">
    <property type="entry name" value="Peptide/Ni-bd"/>
</dbReference>
<evidence type="ECO:0000313" key="2">
    <source>
        <dbReference type="EMBL" id="MFC0534243.1"/>
    </source>
</evidence>
<dbReference type="Pfam" id="PF00496">
    <property type="entry name" value="SBP_bac_5"/>
    <property type="match status" value="1"/>
</dbReference>
<dbReference type="PANTHER" id="PTHR30290:SF81">
    <property type="entry name" value="OLIGOPEPTIDE-BINDING PROTEIN OPPA"/>
    <property type="match status" value="1"/>
</dbReference>
<evidence type="ECO:0000313" key="3">
    <source>
        <dbReference type="Proteomes" id="UP001589867"/>
    </source>
</evidence>
<dbReference type="InterPro" id="IPR000914">
    <property type="entry name" value="SBP_5_dom"/>
</dbReference>
<keyword evidence="3" id="KW-1185">Reference proteome</keyword>
<reference evidence="2 3" key="1">
    <citation type="submission" date="2024-09" db="EMBL/GenBank/DDBJ databases">
        <authorList>
            <person name="Sun Q."/>
            <person name="Mori K."/>
        </authorList>
    </citation>
    <scope>NUCLEOTIDE SEQUENCE [LARGE SCALE GENOMIC DNA]</scope>
    <source>
        <strain evidence="2 3">TBRC 3947</strain>
    </source>
</reference>
<proteinExistence type="predicted"/>
<dbReference type="Gene3D" id="3.40.190.10">
    <property type="entry name" value="Periplasmic binding protein-like II"/>
    <property type="match status" value="1"/>
</dbReference>